<evidence type="ECO:0000259" key="2">
    <source>
        <dbReference type="Pfam" id="PF00078"/>
    </source>
</evidence>
<dbReference type="Proteomes" id="UP000585474">
    <property type="component" value="Unassembled WGS sequence"/>
</dbReference>
<dbReference type="InterPro" id="IPR011009">
    <property type="entry name" value="Kinase-like_dom_sf"/>
</dbReference>
<evidence type="ECO:0000313" key="3">
    <source>
        <dbReference type="EMBL" id="GFS34973.1"/>
    </source>
</evidence>
<dbReference type="AlphaFoldDB" id="A0A7J0DH44"/>
<keyword evidence="1" id="KW-1133">Transmembrane helix</keyword>
<name>A0A7J0DH44_9ERIC</name>
<gene>
    <name evidence="3" type="ORF">Acr_00g0037070</name>
</gene>
<dbReference type="Pfam" id="PF00078">
    <property type="entry name" value="RVT_1"/>
    <property type="match status" value="1"/>
</dbReference>
<dbReference type="CDD" id="cd00054">
    <property type="entry name" value="EGF_CA"/>
    <property type="match status" value="1"/>
</dbReference>
<dbReference type="PANTHER" id="PTHR33116:SF80">
    <property type="entry name" value="REVERSE TRANSCRIPTASE ZINC-BINDING DOMAIN-CONTAINING PROTEIN"/>
    <property type="match status" value="1"/>
</dbReference>
<feature type="transmembrane region" description="Helical" evidence="1">
    <location>
        <begin position="43"/>
        <end position="64"/>
    </location>
</feature>
<reference evidence="4" key="1">
    <citation type="submission" date="2019-07" db="EMBL/GenBank/DDBJ databases">
        <title>De Novo Assembly of kiwifruit Actinidia rufa.</title>
        <authorList>
            <person name="Sugita-Konishi S."/>
            <person name="Sato K."/>
            <person name="Mori E."/>
            <person name="Abe Y."/>
            <person name="Kisaki G."/>
            <person name="Hamano K."/>
            <person name="Suezawa K."/>
            <person name="Otani M."/>
            <person name="Fukuda T."/>
            <person name="Manabe T."/>
            <person name="Gomi K."/>
            <person name="Tabuchi M."/>
            <person name="Akimitsu K."/>
            <person name="Kataoka I."/>
        </authorList>
    </citation>
    <scope>NUCLEOTIDE SEQUENCE [LARGE SCALE GENOMIC DNA]</scope>
    <source>
        <strain evidence="4">cv. Fuchu</strain>
    </source>
</reference>
<keyword evidence="4" id="KW-1185">Reference proteome</keyword>
<keyword evidence="1" id="KW-0812">Transmembrane</keyword>
<sequence length="958" mass="106216">MTCHNLPGTYNCSCPEGYEGDGRINGSGCSRIPSKSLPLVNTALGISISISLLLLGGSWLYWGFRQRKIIKLRQKYFVQNGGILLQQKLPKHDGSGQSSKHSESATSFEVFTEEFFKKATKNYHESRILGQGGQGTVYKGILPDSFVPQVAKVCQRLESASLMDGTWVSDGQAIDLTSPVSDEEIKAALYGIGDDKAPGPDGYPACFFKKSWSIIGEEELLRKYSWNRISPRCIMKVDLRKAYDTVNWEFLENTLLGLKFPPMFVKWVMQCVTTTSYSVSINGSLHGFFKGKQGLRQGDPLSPFLFAICLEVLSRNLSRLRMIPEFKHHPNKIMGCLKQFGNYSGLSINASKSSVFMAGICPEDMEEIEAITGFNKGEFPFRYLGVPVAVSRLTIDQFSPLISKISEYTSAWAGASLSYAGRCELIKTVLQGVECFWLSILPIPVGVRDRITSLCRNFLWGGKATVSKKPLVAWKDICRPKPEGGLGFLDLYAWNLALLAKALWNLQSKKDSLWVKWVNHVYMKDIPFWDSTPSKQDSQMVRYLSEIRDKITTVEGSSQAALDRLNQWATQGSFNVKACYDFFRNKGTKLYWTKIIWHSSIMAQSCPNTHLFSGWASKGSYSLEIGWLKTKQVWMEIKAWLGFTKALTTLKATVKWTIKEVRGTGVQAIAKRIGLACTEIVAMGAAVVVHHVPLLVVDGLQGRFIQVLRVCVASPSNPVYRFNWVVVKLVGQCPASPSLTSPPPPPHHGLDGLQVNGLYCPAHMLCCLLLDPDWCCCDGVSGRLLYGGGRYSLLAAIHAAFFAGLQAAGVDTDSKCGCWSYRVAASPHVGFDSFGLIWGFVLFVPSVSFALSGRVLRFRSWVINEGKVEQLEEFAIAAKGCLEVKGDERPTMKEVARELVILIMVEKHPWVNDNKDSEETQYLRGELSDAYGGVGSTGISGAYDSTMKHFISPCDSGR</sequence>
<dbReference type="SUPFAM" id="SSF56672">
    <property type="entry name" value="DNA/RNA polymerases"/>
    <property type="match status" value="1"/>
</dbReference>
<accession>A0A7J0DH44</accession>
<dbReference type="Gene3D" id="2.10.25.10">
    <property type="entry name" value="Laminin"/>
    <property type="match status" value="1"/>
</dbReference>
<dbReference type="InterPro" id="IPR043502">
    <property type="entry name" value="DNA/RNA_pol_sf"/>
</dbReference>
<keyword evidence="3" id="KW-0808">Transferase</keyword>
<dbReference type="InterPro" id="IPR000477">
    <property type="entry name" value="RT_dom"/>
</dbReference>
<dbReference type="GO" id="GO:0016301">
    <property type="term" value="F:kinase activity"/>
    <property type="evidence" value="ECO:0007669"/>
    <property type="project" value="UniProtKB-KW"/>
</dbReference>
<dbReference type="OrthoDB" id="411871at2759"/>
<keyword evidence="1" id="KW-0472">Membrane</keyword>
<evidence type="ECO:0000313" key="4">
    <source>
        <dbReference type="Proteomes" id="UP000585474"/>
    </source>
</evidence>
<organism evidence="3 4">
    <name type="scientific">Actinidia rufa</name>
    <dbReference type="NCBI Taxonomy" id="165716"/>
    <lineage>
        <taxon>Eukaryota</taxon>
        <taxon>Viridiplantae</taxon>
        <taxon>Streptophyta</taxon>
        <taxon>Embryophyta</taxon>
        <taxon>Tracheophyta</taxon>
        <taxon>Spermatophyta</taxon>
        <taxon>Magnoliopsida</taxon>
        <taxon>eudicotyledons</taxon>
        <taxon>Gunneridae</taxon>
        <taxon>Pentapetalae</taxon>
        <taxon>asterids</taxon>
        <taxon>Ericales</taxon>
        <taxon>Actinidiaceae</taxon>
        <taxon>Actinidia</taxon>
    </lineage>
</organism>
<dbReference type="EMBL" id="BJWL01000218">
    <property type="protein sequence ID" value="GFS34973.1"/>
    <property type="molecule type" value="Genomic_DNA"/>
</dbReference>
<dbReference type="SUPFAM" id="SSF56112">
    <property type="entry name" value="Protein kinase-like (PK-like)"/>
    <property type="match status" value="1"/>
</dbReference>
<dbReference type="Gene3D" id="3.30.200.20">
    <property type="entry name" value="Phosphorylase Kinase, domain 1"/>
    <property type="match status" value="1"/>
</dbReference>
<dbReference type="PANTHER" id="PTHR33116">
    <property type="entry name" value="REVERSE TRANSCRIPTASE ZINC-BINDING DOMAIN-CONTAINING PROTEIN-RELATED-RELATED"/>
    <property type="match status" value="1"/>
</dbReference>
<feature type="transmembrane region" description="Helical" evidence="1">
    <location>
        <begin position="829"/>
        <end position="851"/>
    </location>
</feature>
<protein>
    <submittedName>
        <fullName evidence="3">Wall associated kinase 5</fullName>
    </submittedName>
</protein>
<evidence type="ECO:0000256" key="1">
    <source>
        <dbReference type="SAM" id="Phobius"/>
    </source>
</evidence>
<comment type="caution">
    <text evidence="3">The sequence shown here is derived from an EMBL/GenBank/DDBJ whole genome shotgun (WGS) entry which is preliminary data.</text>
</comment>
<keyword evidence="3" id="KW-0418">Kinase</keyword>
<proteinExistence type="predicted"/>
<feature type="domain" description="Reverse transcriptase" evidence="2">
    <location>
        <begin position="222"/>
        <end position="387"/>
    </location>
</feature>